<dbReference type="CDD" id="cd13889">
    <property type="entry name" value="CuRO_3_BOD"/>
    <property type="match status" value="1"/>
</dbReference>
<dbReference type="AlphaFoldDB" id="A0A9W8Z378"/>
<sequence>MARTSSQILAFGATLCNFALAGVLPPQPRAILPPFSPEYPLYSAPLKIPPLAVPLTNFTDESGKTIDAFEVDIREFTEQIYPIESGVGPTTFVGYNGMVPGPTFSMTRGREAVVRFTNSYTRNSSIHLHGSYSRAPWDGWAEDVTPPGFYKDYYYPNGQPQRTLWYHDHAIDLTALNVGFGQAGFYVLHDPDPNQDFGLPTEQYDVPLMIVSKKFNADGTLYDFVANAGDAFGDVITVNGIPWPFFEVEPRKYRFRLLDASVTRSYLLHLADEADPTVDLPFTVVGADAGLLSHPVDTFNLSIAMAERYEVVIDFSLYQGKTLLFQNTFAWQTNPDYPNTDKVMKFVVGDTVTDTKNNGPIPAKLATLKTPSDRTTIDHSFVFDRNAAGHWSINNVTFDDVTNRILAKPQQGEVERWQLRNLGTTWSHPIHIHLVDFQVASRVGPRPVEPYEAAALKDVVYLGTNETLEVIANYQPWAGVYMFHCHNLQHEDNGMMGAFNATSVNLTAFGYPDNATFADPMAGIWRSRPILSTTSIQDMHDNVLPMFIGLGAYPNADAVEDALAHYYAESNTTATDGIPPNV</sequence>
<dbReference type="EMBL" id="JAPEVB010000001">
    <property type="protein sequence ID" value="KAJ4395817.1"/>
    <property type="molecule type" value="Genomic_DNA"/>
</dbReference>
<dbReference type="InterPro" id="IPR008972">
    <property type="entry name" value="Cupredoxin"/>
</dbReference>
<dbReference type="Gene3D" id="2.60.40.420">
    <property type="entry name" value="Cupredoxins - blue copper proteins"/>
    <property type="match status" value="3"/>
</dbReference>
<dbReference type="InterPro" id="IPR011706">
    <property type="entry name" value="Cu-oxidase_C"/>
</dbReference>
<dbReference type="InterPro" id="IPR033138">
    <property type="entry name" value="Cu_oxidase_CS"/>
</dbReference>
<evidence type="ECO:0000256" key="4">
    <source>
        <dbReference type="ARBA" id="ARBA00023008"/>
    </source>
</evidence>
<feature type="domain" description="Plastocyanin-like" evidence="7">
    <location>
        <begin position="89"/>
        <end position="191"/>
    </location>
</feature>
<reference evidence="8" key="1">
    <citation type="submission" date="2022-10" db="EMBL/GenBank/DDBJ databases">
        <title>Tapping the CABI collections for fungal endophytes: first genome assemblies for Collariella, Neodidymelliopsis, Ascochyta clinopodiicola, Didymella pomorum, Didymosphaeria variabile, Neocosmospora piperis and Neocucurbitaria cava.</title>
        <authorList>
            <person name="Hill R."/>
        </authorList>
    </citation>
    <scope>NUCLEOTIDE SEQUENCE</scope>
    <source>
        <strain evidence="8">IMI 355082</strain>
    </source>
</reference>
<dbReference type="InterPro" id="IPR011707">
    <property type="entry name" value="Cu-oxidase-like_N"/>
</dbReference>
<evidence type="ECO:0000313" key="9">
    <source>
        <dbReference type="Proteomes" id="UP001140453"/>
    </source>
</evidence>
<name>A0A9W8Z378_9PEZI</name>
<evidence type="ECO:0000256" key="2">
    <source>
        <dbReference type="ARBA" id="ARBA00022723"/>
    </source>
</evidence>
<dbReference type="PROSITE" id="PS00079">
    <property type="entry name" value="MULTICOPPER_OXIDASE1"/>
    <property type="match status" value="1"/>
</dbReference>
<evidence type="ECO:0008006" key="10">
    <source>
        <dbReference type="Google" id="ProtNLM"/>
    </source>
</evidence>
<dbReference type="GO" id="GO:0005507">
    <property type="term" value="F:copper ion binding"/>
    <property type="evidence" value="ECO:0007669"/>
    <property type="project" value="InterPro"/>
</dbReference>
<evidence type="ECO:0000313" key="8">
    <source>
        <dbReference type="EMBL" id="KAJ4395817.1"/>
    </source>
</evidence>
<feature type="domain" description="Plastocyanin-like" evidence="6">
    <location>
        <begin position="387"/>
        <end position="500"/>
    </location>
</feature>
<evidence type="ECO:0000256" key="5">
    <source>
        <dbReference type="SAM" id="SignalP"/>
    </source>
</evidence>
<evidence type="ECO:0000256" key="1">
    <source>
        <dbReference type="ARBA" id="ARBA00010609"/>
    </source>
</evidence>
<comment type="similarity">
    <text evidence="1">Belongs to the multicopper oxidase family.</text>
</comment>
<dbReference type="Pfam" id="PF07731">
    <property type="entry name" value="Cu-oxidase_2"/>
    <property type="match status" value="1"/>
</dbReference>
<dbReference type="Pfam" id="PF07732">
    <property type="entry name" value="Cu-oxidase_3"/>
    <property type="match status" value="1"/>
</dbReference>
<keyword evidence="9" id="KW-1185">Reference proteome</keyword>
<accession>A0A9W8Z378</accession>
<proteinExistence type="inferred from homology"/>
<protein>
    <recommendedName>
        <fullName evidence="10">Bilirubin oxidase</fullName>
    </recommendedName>
</protein>
<feature type="chain" id="PRO_5040790626" description="Bilirubin oxidase" evidence="5">
    <location>
        <begin position="22"/>
        <end position="582"/>
    </location>
</feature>
<dbReference type="Proteomes" id="UP001140453">
    <property type="component" value="Unassembled WGS sequence"/>
</dbReference>
<keyword evidence="4" id="KW-0186">Copper</keyword>
<feature type="signal peptide" evidence="5">
    <location>
        <begin position="1"/>
        <end position="21"/>
    </location>
</feature>
<evidence type="ECO:0000259" key="7">
    <source>
        <dbReference type="Pfam" id="PF07732"/>
    </source>
</evidence>
<dbReference type="GO" id="GO:0016491">
    <property type="term" value="F:oxidoreductase activity"/>
    <property type="evidence" value="ECO:0007669"/>
    <property type="project" value="UniProtKB-KW"/>
</dbReference>
<dbReference type="InterPro" id="IPR045087">
    <property type="entry name" value="Cu-oxidase_fam"/>
</dbReference>
<organism evidence="8 9">
    <name type="scientific">Gnomoniopsis smithogilvyi</name>
    <dbReference type="NCBI Taxonomy" id="1191159"/>
    <lineage>
        <taxon>Eukaryota</taxon>
        <taxon>Fungi</taxon>
        <taxon>Dikarya</taxon>
        <taxon>Ascomycota</taxon>
        <taxon>Pezizomycotina</taxon>
        <taxon>Sordariomycetes</taxon>
        <taxon>Sordariomycetidae</taxon>
        <taxon>Diaporthales</taxon>
        <taxon>Gnomoniaceae</taxon>
        <taxon>Gnomoniopsis</taxon>
    </lineage>
</organism>
<keyword evidence="5" id="KW-0732">Signal</keyword>
<evidence type="ECO:0000259" key="6">
    <source>
        <dbReference type="Pfam" id="PF07731"/>
    </source>
</evidence>
<dbReference type="PANTHER" id="PTHR48267">
    <property type="entry name" value="CUPREDOXIN SUPERFAMILY PROTEIN"/>
    <property type="match status" value="1"/>
</dbReference>
<keyword evidence="3" id="KW-0560">Oxidoreductase</keyword>
<dbReference type="PANTHER" id="PTHR48267:SF1">
    <property type="entry name" value="BILIRUBIN OXIDASE"/>
    <property type="match status" value="1"/>
</dbReference>
<keyword evidence="2" id="KW-0479">Metal-binding</keyword>
<dbReference type="InterPro" id="IPR002355">
    <property type="entry name" value="Cu_oxidase_Cu_BS"/>
</dbReference>
<gene>
    <name evidence="8" type="ORF">N0V93_000031</name>
</gene>
<comment type="caution">
    <text evidence="8">The sequence shown here is derived from an EMBL/GenBank/DDBJ whole genome shotgun (WGS) entry which is preliminary data.</text>
</comment>
<evidence type="ECO:0000256" key="3">
    <source>
        <dbReference type="ARBA" id="ARBA00023002"/>
    </source>
</evidence>
<dbReference type="SUPFAM" id="SSF49503">
    <property type="entry name" value="Cupredoxins"/>
    <property type="match status" value="3"/>
</dbReference>
<dbReference type="OrthoDB" id="262547at2759"/>
<dbReference type="PROSITE" id="PS00080">
    <property type="entry name" value="MULTICOPPER_OXIDASE2"/>
    <property type="match status" value="1"/>
</dbReference>